<feature type="compositionally biased region" description="Basic and acidic residues" evidence="3">
    <location>
        <begin position="213"/>
        <end position="224"/>
    </location>
</feature>
<dbReference type="Pfam" id="PF04012">
    <property type="entry name" value="PspA_IM30"/>
    <property type="match status" value="1"/>
</dbReference>
<comment type="caution">
    <text evidence="4">The sequence shown here is derived from an EMBL/GenBank/DDBJ whole genome shotgun (WGS) entry which is preliminary data.</text>
</comment>
<evidence type="ECO:0000313" key="5">
    <source>
        <dbReference type="Proteomes" id="UP001596022"/>
    </source>
</evidence>
<name>A0ABV9GRU7_9BACL</name>
<accession>A0ABV9GRU7</accession>
<reference evidence="5" key="1">
    <citation type="journal article" date="2019" name="Int. J. Syst. Evol. Microbiol.">
        <title>The Global Catalogue of Microorganisms (GCM) 10K type strain sequencing project: providing services to taxonomists for standard genome sequencing and annotation.</title>
        <authorList>
            <consortium name="The Broad Institute Genomics Platform"/>
            <consortium name="The Broad Institute Genome Sequencing Center for Infectious Disease"/>
            <person name="Wu L."/>
            <person name="Ma J."/>
        </authorList>
    </citation>
    <scope>NUCLEOTIDE SEQUENCE [LARGE SCALE GENOMIC DNA]</scope>
    <source>
        <strain evidence="5">CGMCC 1.16306</strain>
    </source>
</reference>
<keyword evidence="5" id="KW-1185">Reference proteome</keyword>
<dbReference type="Proteomes" id="UP001596022">
    <property type="component" value="Unassembled WGS sequence"/>
</dbReference>
<feature type="coiled-coil region" evidence="2">
    <location>
        <begin position="107"/>
        <end position="134"/>
    </location>
</feature>
<organism evidence="4 5">
    <name type="scientific">Camelliibacillus cellulosilyticus</name>
    <dbReference type="NCBI Taxonomy" id="2174486"/>
    <lineage>
        <taxon>Bacteria</taxon>
        <taxon>Bacillati</taxon>
        <taxon>Bacillota</taxon>
        <taxon>Bacilli</taxon>
        <taxon>Bacillales</taxon>
        <taxon>Sporolactobacillaceae</taxon>
        <taxon>Camelliibacillus</taxon>
    </lineage>
</organism>
<evidence type="ECO:0000313" key="4">
    <source>
        <dbReference type="EMBL" id="MFC4619980.1"/>
    </source>
</evidence>
<evidence type="ECO:0000256" key="2">
    <source>
        <dbReference type="SAM" id="Coils"/>
    </source>
</evidence>
<comment type="similarity">
    <text evidence="1">Belongs to the PspA/Vipp/IM30 family.</text>
</comment>
<evidence type="ECO:0000256" key="1">
    <source>
        <dbReference type="ARBA" id="ARBA00043985"/>
    </source>
</evidence>
<gene>
    <name evidence="4" type="ORF">ACFO4N_14800</name>
</gene>
<dbReference type="InterPro" id="IPR007157">
    <property type="entry name" value="PspA_VIPP1"/>
</dbReference>
<proteinExistence type="inferred from homology"/>
<dbReference type="PANTHER" id="PTHR31088:SF6">
    <property type="entry name" value="PHAGE SHOCK PROTEIN A"/>
    <property type="match status" value="1"/>
</dbReference>
<dbReference type="PANTHER" id="PTHR31088">
    <property type="entry name" value="MEMBRANE-ASSOCIATED PROTEIN VIPP1, CHLOROPLASTIC"/>
    <property type="match status" value="1"/>
</dbReference>
<sequence>MVFKRMRDIFVATINEGLDKVENPVVMINQYLRDMENEIGKAKSSIVRQKTLEESFRRQWHYAKDMAEKRGRQAQLAFDGGEEDLARKAIAEKKYYEERAEYYDKLYHKATEQVKELDDQLARLREKFEVLRDRKFSLVARANAAKTKERMQMSMQRFDGESAVREFERMEDRIREIEIRSSLYEPSADKNDYSKLTKLEYNDDIEKEIEKMRQAKAALEKHPSAGDQASGQNQ</sequence>
<feature type="region of interest" description="Disordered" evidence="3">
    <location>
        <begin position="213"/>
        <end position="234"/>
    </location>
</feature>
<dbReference type="EMBL" id="JBHSFW010000014">
    <property type="protein sequence ID" value="MFC4619980.1"/>
    <property type="molecule type" value="Genomic_DNA"/>
</dbReference>
<evidence type="ECO:0000256" key="3">
    <source>
        <dbReference type="SAM" id="MobiDB-lite"/>
    </source>
</evidence>
<keyword evidence="2" id="KW-0175">Coiled coil</keyword>
<dbReference type="RefSeq" id="WP_376847068.1">
    <property type="nucleotide sequence ID" value="NZ_JBHSFW010000014.1"/>
</dbReference>
<protein>
    <submittedName>
        <fullName evidence="4">PspA/IM30 family protein</fullName>
    </submittedName>
</protein>